<feature type="domain" description="Histidine kinase/HSP90-like ATPase" evidence="3">
    <location>
        <begin position="2"/>
        <end position="59"/>
    </location>
</feature>
<dbReference type="InterPro" id="IPR003594">
    <property type="entry name" value="HATPase_dom"/>
</dbReference>
<evidence type="ECO:0000259" key="3">
    <source>
        <dbReference type="Pfam" id="PF02518"/>
    </source>
</evidence>
<evidence type="ECO:0000256" key="2">
    <source>
        <dbReference type="ARBA" id="ARBA00012438"/>
    </source>
</evidence>
<evidence type="ECO:0000313" key="4">
    <source>
        <dbReference type="EMBL" id="QQZ49767.1"/>
    </source>
</evidence>
<dbReference type="Pfam" id="PF02518">
    <property type="entry name" value="HATPase_c"/>
    <property type="match status" value="1"/>
</dbReference>
<accession>A0A974P2J5</accession>
<proteinExistence type="predicted"/>
<dbReference type="EMBL" id="CP068570">
    <property type="protein sequence ID" value="QQZ49767.1"/>
    <property type="molecule type" value="Genomic_DNA"/>
</dbReference>
<reference evidence="4" key="1">
    <citation type="submission" date="2021-01" db="EMBL/GenBank/DDBJ databases">
        <title>Genome sequence of Phenylobacterium sp. 20VBR1 isolated from a valley glaceir, Ny-Alesund, Svalbard.</title>
        <authorList>
            <person name="Thomas F.A."/>
            <person name="Krishnan K.P."/>
            <person name="Sinha R.K."/>
        </authorList>
    </citation>
    <scope>NUCLEOTIDE SEQUENCE</scope>
    <source>
        <strain evidence="4">20VBR1</strain>
    </source>
</reference>
<comment type="catalytic activity">
    <reaction evidence="1">
        <text>ATP + protein L-histidine = ADP + protein N-phospho-L-histidine.</text>
        <dbReference type="EC" id="2.7.13.3"/>
    </reaction>
</comment>
<dbReference type="InterPro" id="IPR004358">
    <property type="entry name" value="Sig_transdc_His_kin-like_C"/>
</dbReference>
<protein>
    <recommendedName>
        <fullName evidence="2">histidine kinase</fullName>
        <ecNumber evidence="2">2.7.13.3</ecNumber>
    </recommendedName>
</protein>
<dbReference type="InterPro" id="IPR036890">
    <property type="entry name" value="HATPase_C_sf"/>
</dbReference>
<evidence type="ECO:0000256" key="1">
    <source>
        <dbReference type="ARBA" id="ARBA00000085"/>
    </source>
</evidence>
<dbReference type="PANTHER" id="PTHR43065">
    <property type="entry name" value="SENSOR HISTIDINE KINASE"/>
    <property type="match status" value="1"/>
</dbReference>
<gene>
    <name evidence="4" type="ORF">JKL49_23605</name>
</gene>
<dbReference type="Gene3D" id="3.30.565.10">
    <property type="entry name" value="Histidine kinase-like ATPase, C-terminal domain"/>
    <property type="match status" value="1"/>
</dbReference>
<name>A0A974P2J5_9CAUL</name>
<dbReference type="PRINTS" id="PR00344">
    <property type="entry name" value="BCTRLSENSOR"/>
</dbReference>
<dbReference type="EC" id="2.7.13.3" evidence="2"/>
<sequence length="83" mass="8639">MDAATLARAAEPFFTTKGIGKGTGLGLSMIHGLAEQSGGRMVMRSQAGEGTTVELWLPQVLAGDERQVFSGAGAVEEIHPIAR</sequence>
<dbReference type="AlphaFoldDB" id="A0A974P2J5"/>
<dbReference type="GO" id="GO:0004673">
    <property type="term" value="F:protein histidine kinase activity"/>
    <property type="evidence" value="ECO:0007669"/>
    <property type="project" value="UniProtKB-EC"/>
</dbReference>
<dbReference type="SUPFAM" id="SSF55874">
    <property type="entry name" value="ATPase domain of HSP90 chaperone/DNA topoisomerase II/histidine kinase"/>
    <property type="match status" value="1"/>
</dbReference>
<dbReference type="PANTHER" id="PTHR43065:SF49">
    <property type="entry name" value="HISTIDINE KINASE"/>
    <property type="match status" value="1"/>
</dbReference>
<organism evidence="4">
    <name type="scientific">Phenylobacterium glaciei</name>
    <dbReference type="NCBI Taxonomy" id="2803784"/>
    <lineage>
        <taxon>Bacteria</taxon>
        <taxon>Pseudomonadati</taxon>
        <taxon>Pseudomonadota</taxon>
        <taxon>Alphaproteobacteria</taxon>
        <taxon>Caulobacterales</taxon>
        <taxon>Caulobacteraceae</taxon>
        <taxon>Phenylobacterium</taxon>
    </lineage>
</organism>